<feature type="domain" description="Ricin B lectin" evidence="2">
    <location>
        <begin position="159"/>
        <end position="296"/>
    </location>
</feature>
<gene>
    <name evidence="3" type="ORF">SCLAV_p0762</name>
</gene>
<accession>D5SK06</accession>
<reference evidence="3 4" key="1">
    <citation type="journal article" date="2010" name="Genome Biol. Evol.">
        <title>The sequence of a 1.8-mb bacterial linear plasmid reveals a rich evolutionary reservoir of secondary metabolic pathways.</title>
        <authorList>
            <person name="Medema M.H."/>
            <person name="Trefzer A."/>
            <person name="Kovalchuk A."/>
            <person name="van den Berg M."/>
            <person name="Mueller U."/>
            <person name="Heijne W."/>
            <person name="Wu L."/>
            <person name="Alam M.T."/>
            <person name="Ronning C.M."/>
            <person name="Nierman W.C."/>
            <person name="Bovenberg R.A.L."/>
            <person name="Breitling R."/>
            <person name="Takano E."/>
        </authorList>
    </citation>
    <scope>NUCLEOTIDE SEQUENCE [LARGE SCALE GENOMIC DNA]</scope>
    <source>
        <strain evidence="4">ATCC 27064 / DSM 738 / JCM 4710 / NBRC 13307 / NCIMB 12785 / NRRL 3585 / VKM Ac-602</strain>
        <plasmid evidence="3">pSCL4</plasmid>
    </source>
</reference>
<evidence type="ECO:0000313" key="4">
    <source>
        <dbReference type="Proteomes" id="UP000002357"/>
    </source>
</evidence>
<dbReference type="EMBL" id="CM000914">
    <property type="protein sequence ID" value="EFG04249.2"/>
    <property type="molecule type" value="Genomic_DNA"/>
</dbReference>
<dbReference type="SUPFAM" id="SSF50370">
    <property type="entry name" value="Ricin B-like lectins"/>
    <property type="match status" value="1"/>
</dbReference>
<dbReference type="PROSITE" id="PS50231">
    <property type="entry name" value="RICIN_B_LECTIN"/>
    <property type="match status" value="1"/>
</dbReference>
<protein>
    <submittedName>
        <fullName evidence="3">Lectin repeat domain protein</fullName>
    </submittedName>
</protein>
<dbReference type="OrthoDB" id="3645604at2"/>
<proteinExistence type="predicted"/>
<dbReference type="KEGG" id="sclf:BB341_28035"/>
<geneLocation type="plasmid" evidence="3 4">
    <name>pSCL4</name>
</geneLocation>
<dbReference type="CDD" id="cd00161">
    <property type="entry name" value="beta-trefoil_Ricin-like"/>
    <property type="match status" value="1"/>
</dbReference>
<evidence type="ECO:0000256" key="1">
    <source>
        <dbReference type="SAM" id="MobiDB-lite"/>
    </source>
</evidence>
<dbReference type="InterPro" id="IPR035992">
    <property type="entry name" value="Ricin_B-like_lectins"/>
</dbReference>
<dbReference type="Proteomes" id="UP000002357">
    <property type="component" value="Plasmid pSCL4"/>
</dbReference>
<dbReference type="eggNOG" id="COG4677">
    <property type="taxonomic scope" value="Bacteria"/>
</dbReference>
<evidence type="ECO:0000259" key="2">
    <source>
        <dbReference type="Pfam" id="PF00652"/>
    </source>
</evidence>
<dbReference type="Pfam" id="PF00652">
    <property type="entry name" value="Ricin_B_lectin"/>
    <property type="match status" value="1"/>
</dbReference>
<keyword evidence="4" id="KW-1185">Reference proteome</keyword>
<name>D5SK06_STRCL</name>
<keyword evidence="3" id="KW-0614">Plasmid</keyword>
<sequence>MGTRSEPAVARTHFPPGCSPGSGRVDGVPVRQVAFPSEWFPGGPAKWLEEDRRSRTYRRRMVLRAPLSTHQYAALSACLQRSTSMRLRSAVLGAIAFALTTAVGLPAQAAPGTAAGAEPSERVPVPATAPAGTPLLDGAPVRSVPGVPAATRAPVTWLHLRNGGTDGTFCLAVQGADNRPGTGLIQWGCAGNVDHWWAVEPWTYQDRVIYRVVSKNRTANDKQLCLSMPPGNSRPGTQAVQSECGNVLEHFWYFVERTGRGQYRVVNGFSGHCLAVEGNSHTAGAKVIQWPCKTDGSDRPDHLWHMTTT</sequence>
<organism evidence="3 4">
    <name type="scientific">Streptomyces clavuligerus</name>
    <dbReference type="NCBI Taxonomy" id="1901"/>
    <lineage>
        <taxon>Bacteria</taxon>
        <taxon>Bacillati</taxon>
        <taxon>Actinomycetota</taxon>
        <taxon>Actinomycetes</taxon>
        <taxon>Kitasatosporales</taxon>
        <taxon>Streptomycetaceae</taxon>
        <taxon>Streptomyces</taxon>
    </lineage>
</organism>
<dbReference type="AlphaFoldDB" id="D5SK06"/>
<dbReference type="Gene3D" id="2.80.10.50">
    <property type="match status" value="1"/>
</dbReference>
<dbReference type="InterPro" id="IPR000772">
    <property type="entry name" value="Ricin_B_lectin"/>
</dbReference>
<feature type="region of interest" description="Disordered" evidence="1">
    <location>
        <begin position="1"/>
        <end position="23"/>
    </location>
</feature>
<evidence type="ECO:0000313" key="3">
    <source>
        <dbReference type="EMBL" id="EFG04249.2"/>
    </source>
</evidence>